<dbReference type="InterPro" id="IPR002557">
    <property type="entry name" value="Chitin-bd_dom"/>
</dbReference>
<keyword evidence="1" id="KW-0147">Chitin-binding</keyword>
<evidence type="ECO:0000313" key="10">
    <source>
        <dbReference type="Proteomes" id="UP001168972"/>
    </source>
</evidence>
<feature type="region of interest" description="Disordered" evidence="6">
    <location>
        <begin position="101"/>
        <end position="358"/>
    </location>
</feature>
<evidence type="ECO:0000256" key="4">
    <source>
        <dbReference type="ARBA" id="ARBA00023157"/>
    </source>
</evidence>
<dbReference type="EMBL" id="JAQQBR010000003">
    <property type="protein sequence ID" value="KAK0180174.1"/>
    <property type="molecule type" value="Genomic_DNA"/>
</dbReference>
<evidence type="ECO:0000256" key="5">
    <source>
        <dbReference type="ARBA" id="ARBA00023180"/>
    </source>
</evidence>
<sequence>MKTTAMNLHYNWLTIVILTTTLWLTTSATDLDYPTECPKMDPLNYTVLLPHESECTKFYACNHGRKILMYCALMDNQGNRLHFNAEIHVCDYPYRAGCKAQSSSTTTNQPTTSTESSTNNNPTSSTTPNRPSSSSTEASTSERPMPTTSEQPKSSTEGNSSESPMTTPTESPMTSTEVSTNNPSSTEIMTSSTTEQSTESSSNEPSTTPTSEGPTTPTETTTTNLPAETTVESSTTPNDVSTINPSTTMTITSSTTEQSTSSTGSSIIESTIMTTTSTSESQTSSTEISSTTSITTTAELPTTIMTTTMEAPTTTTQLPSNPTTDITSDEMPTTSGLPMTSSETTLPTTSSEINLPTTTEEIETSTIELLSTPTCTNNTTDVYFPHESHSGLYYECRYGDLIRRECKDDLVFDVSQQTCVLPLETNLLLKLTNAELIVEPTTSTKNNVHLCDVNNSNGNCQRYSHESDCRKYYICINGNAVLRMCPSRLNFNSKLKECDLPSNADCSGDNNNPNNTIINKCPLDNAGWAINLPHETNCSLFYKCNWGEKILFPCKSGLYFNPTLQVCDYPCAAGCTVEGGSGTNTCHNSTTISGNEEQLKQKPILSNKTFKNLASIIHNQ</sequence>
<dbReference type="Gene3D" id="2.170.140.10">
    <property type="entry name" value="Chitin binding domain"/>
    <property type="match status" value="4"/>
</dbReference>
<dbReference type="InterPro" id="IPR036508">
    <property type="entry name" value="Chitin-bd_dom_sf"/>
</dbReference>
<dbReference type="SMART" id="SM00494">
    <property type="entry name" value="ChtBD2"/>
    <property type="match status" value="4"/>
</dbReference>
<dbReference type="Pfam" id="PF01607">
    <property type="entry name" value="CBM_14"/>
    <property type="match status" value="4"/>
</dbReference>
<name>A0AA39L048_MICHY</name>
<reference evidence="9" key="1">
    <citation type="journal article" date="2023" name="bioRxiv">
        <title>Scaffold-level genome assemblies of two parasitoid biocontrol wasps reveal the parthenogenesis mechanism and an associated novel virus.</title>
        <authorList>
            <person name="Inwood S."/>
            <person name="Skelly J."/>
            <person name="Guhlin J."/>
            <person name="Harrop T."/>
            <person name="Goldson S."/>
            <person name="Dearden P."/>
        </authorList>
    </citation>
    <scope>NUCLEOTIDE SEQUENCE</scope>
    <source>
        <strain evidence="9">Lincoln</strain>
        <tissue evidence="9">Whole body</tissue>
    </source>
</reference>
<evidence type="ECO:0000256" key="2">
    <source>
        <dbReference type="ARBA" id="ARBA00022729"/>
    </source>
</evidence>
<feature type="compositionally biased region" description="Low complexity" evidence="6">
    <location>
        <begin position="241"/>
        <end position="324"/>
    </location>
</feature>
<dbReference type="SUPFAM" id="SSF57625">
    <property type="entry name" value="Invertebrate chitin-binding proteins"/>
    <property type="match status" value="4"/>
</dbReference>
<feature type="domain" description="Chitin-binding type-2" evidence="8">
    <location>
        <begin position="457"/>
        <end position="508"/>
    </location>
</feature>
<feature type="domain" description="Chitin-binding type-2" evidence="8">
    <location>
        <begin position="372"/>
        <end position="419"/>
    </location>
</feature>
<dbReference type="Proteomes" id="UP001168972">
    <property type="component" value="Unassembled WGS sequence"/>
</dbReference>
<feature type="signal peptide" evidence="7">
    <location>
        <begin position="1"/>
        <end position="28"/>
    </location>
</feature>
<feature type="compositionally biased region" description="Low complexity" evidence="6">
    <location>
        <begin position="337"/>
        <end position="352"/>
    </location>
</feature>
<keyword evidence="4" id="KW-1015">Disulfide bond</keyword>
<dbReference type="GO" id="GO:0005576">
    <property type="term" value="C:extracellular region"/>
    <property type="evidence" value="ECO:0007669"/>
    <property type="project" value="InterPro"/>
</dbReference>
<feature type="domain" description="Chitin-binding type-2" evidence="8">
    <location>
        <begin position="34"/>
        <end position="100"/>
    </location>
</feature>
<dbReference type="AlphaFoldDB" id="A0AA39L048"/>
<feature type="compositionally biased region" description="Low complexity" evidence="6">
    <location>
        <begin position="102"/>
        <end position="142"/>
    </location>
</feature>
<organism evidence="9 10">
    <name type="scientific">Microctonus hyperodae</name>
    <name type="common">Parasitoid wasp</name>
    <dbReference type="NCBI Taxonomy" id="165561"/>
    <lineage>
        <taxon>Eukaryota</taxon>
        <taxon>Metazoa</taxon>
        <taxon>Ecdysozoa</taxon>
        <taxon>Arthropoda</taxon>
        <taxon>Hexapoda</taxon>
        <taxon>Insecta</taxon>
        <taxon>Pterygota</taxon>
        <taxon>Neoptera</taxon>
        <taxon>Endopterygota</taxon>
        <taxon>Hymenoptera</taxon>
        <taxon>Apocrita</taxon>
        <taxon>Ichneumonoidea</taxon>
        <taxon>Braconidae</taxon>
        <taxon>Euphorinae</taxon>
        <taxon>Microctonus</taxon>
    </lineage>
</organism>
<accession>A0AA39L048</accession>
<proteinExistence type="predicted"/>
<gene>
    <name evidence="9" type="ORF">PV327_005843</name>
</gene>
<dbReference type="PANTHER" id="PTHR23301">
    <property type="entry name" value="CHITIN BINDING PERITROPHIN-A"/>
    <property type="match status" value="1"/>
</dbReference>
<evidence type="ECO:0000256" key="6">
    <source>
        <dbReference type="SAM" id="MobiDB-lite"/>
    </source>
</evidence>
<reference evidence="9" key="2">
    <citation type="submission" date="2023-03" db="EMBL/GenBank/DDBJ databases">
        <authorList>
            <person name="Inwood S.N."/>
            <person name="Skelly J.G."/>
            <person name="Guhlin J."/>
            <person name="Harrop T.W.R."/>
            <person name="Goldson S.G."/>
            <person name="Dearden P.K."/>
        </authorList>
    </citation>
    <scope>NUCLEOTIDE SEQUENCE</scope>
    <source>
        <strain evidence="9">Lincoln</strain>
        <tissue evidence="9">Whole body</tissue>
    </source>
</reference>
<dbReference type="InterPro" id="IPR051940">
    <property type="entry name" value="Chitin_bind-dev_reg"/>
</dbReference>
<comment type="caution">
    <text evidence="9">The sequence shown here is derived from an EMBL/GenBank/DDBJ whole genome shotgun (WGS) entry which is preliminary data.</text>
</comment>
<feature type="domain" description="Chitin-binding type-2" evidence="8">
    <location>
        <begin position="518"/>
        <end position="577"/>
    </location>
</feature>
<keyword evidence="2 7" id="KW-0732">Signal</keyword>
<feature type="chain" id="PRO_5041362445" description="Chitin-binding type-2 domain-containing protein" evidence="7">
    <location>
        <begin position="29"/>
        <end position="620"/>
    </location>
</feature>
<evidence type="ECO:0000259" key="8">
    <source>
        <dbReference type="PROSITE" id="PS50940"/>
    </source>
</evidence>
<feature type="compositionally biased region" description="Low complexity" evidence="6">
    <location>
        <begin position="160"/>
        <end position="232"/>
    </location>
</feature>
<keyword evidence="3" id="KW-0677">Repeat</keyword>
<protein>
    <recommendedName>
        <fullName evidence="8">Chitin-binding type-2 domain-containing protein</fullName>
    </recommendedName>
</protein>
<keyword evidence="10" id="KW-1185">Reference proteome</keyword>
<evidence type="ECO:0000256" key="1">
    <source>
        <dbReference type="ARBA" id="ARBA00022669"/>
    </source>
</evidence>
<keyword evidence="5" id="KW-0325">Glycoprotein</keyword>
<evidence type="ECO:0000256" key="7">
    <source>
        <dbReference type="SAM" id="SignalP"/>
    </source>
</evidence>
<dbReference type="PROSITE" id="PS50940">
    <property type="entry name" value="CHIT_BIND_II"/>
    <property type="match status" value="4"/>
</dbReference>
<feature type="compositionally biased region" description="Polar residues" evidence="6">
    <location>
        <begin position="146"/>
        <end position="159"/>
    </location>
</feature>
<dbReference type="GO" id="GO:0008061">
    <property type="term" value="F:chitin binding"/>
    <property type="evidence" value="ECO:0007669"/>
    <property type="project" value="UniProtKB-KW"/>
</dbReference>
<evidence type="ECO:0000313" key="9">
    <source>
        <dbReference type="EMBL" id="KAK0180174.1"/>
    </source>
</evidence>
<evidence type="ECO:0000256" key="3">
    <source>
        <dbReference type="ARBA" id="ARBA00022737"/>
    </source>
</evidence>
<dbReference type="PANTHER" id="PTHR23301:SF0">
    <property type="entry name" value="CHITIN-BINDING TYPE-2 DOMAIN-CONTAINING PROTEIN-RELATED"/>
    <property type="match status" value="1"/>
</dbReference>